<keyword evidence="1" id="KW-0547">Nucleotide-binding</keyword>
<name>A0A5K0U9R3_9VIRU</name>
<evidence type="ECO:0000256" key="1">
    <source>
        <dbReference type="PROSITE-ProRule" id="PRU10141"/>
    </source>
</evidence>
<dbReference type="GO" id="GO:0005524">
    <property type="term" value="F:ATP binding"/>
    <property type="evidence" value="ECO:0007669"/>
    <property type="project" value="UniProtKB-UniRule"/>
</dbReference>
<organism evidence="3 4">
    <name type="scientific">Yasminevirus sp. GU-2018</name>
    <dbReference type="NCBI Taxonomy" id="2420051"/>
    <lineage>
        <taxon>Viruses</taxon>
        <taxon>Varidnaviria</taxon>
        <taxon>Bamfordvirae</taxon>
        <taxon>Nucleocytoviricota</taxon>
        <taxon>Megaviricetes</taxon>
        <taxon>Imitervirales</taxon>
        <taxon>Mimiviridae</taxon>
        <taxon>Klosneuvirinae</taxon>
        <taxon>Yasminevirus</taxon>
        <taxon>Yasminevirus saudimassiliense</taxon>
    </lineage>
</organism>
<dbReference type="InterPro" id="IPR017441">
    <property type="entry name" value="Protein_kinase_ATP_BS"/>
</dbReference>
<comment type="caution">
    <text evidence="3">The sequence shown here is derived from an EMBL/GenBank/DDBJ whole genome shotgun (WGS) entry which is preliminary data.</text>
</comment>
<accession>A0A5K0U9R3</accession>
<proteinExistence type="predicted"/>
<keyword evidence="2" id="KW-1133">Transmembrane helix</keyword>
<gene>
    <name evidence="3" type="ORF">YASMINEVIRUS_923</name>
</gene>
<dbReference type="Gene3D" id="3.30.200.20">
    <property type="entry name" value="Phosphorylase Kinase, domain 1"/>
    <property type="match status" value="1"/>
</dbReference>
<reference evidence="3 4" key="1">
    <citation type="submission" date="2018-10" db="EMBL/GenBank/DDBJ databases">
        <authorList>
            <consortium name="IHU Genomes"/>
        </authorList>
    </citation>
    <scope>NUCLEOTIDE SEQUENCE [LARGE SCALE GENOMIC DNA]</scope>
    <source>
        <strain evidence="3 4">A1</strain>
    </source>
</reference>
<dbReference type="EMBL" id="UPSH01000001">
    <property type="protein sequence ID" value="VBB18460.1"/>
    <property type="molecule type" value="Genomic_DNA"/>
</dbReference>
<evidence type="ECO:0000313" key="3">
    <source>
        <dbReference type="EMBL" id="VBB18460.1"/>
    </source>
</evidence>
<protein>
    <submittedName>
        <fullName evidence="3">Putaive kinase</fullName>
    </submittedName>
</protein>
<dbReference type="PROSITE" id="PS00107">
    <property type="entry name" value="PROTEIN_KINASE_ATP"/>
    <property type="match status" value="1"/>
</dbReference>
<dbReference type="Proteomes" id="UP000594342">
    <property type="component" value="Unassembled WGS sequence"/>
</dbReference>
<keyword evidence="4" id="KW-1185">Reference proteome</keyword>
<keyword evidence="1" id="KW-0067">ATP-binding</keyword>
<keyword evidence="2" id="KW-0812">Transmembrane</keyword>
<dbReference type="Gene3D" id="1.10.510.10">
    <property type="entry name" value="Transferase(Phosphotransferase) domain 1"/>
    <property type="match status" value="1"/>
</dbReference>
<dbReference type="GO" id="GO:0016301">
    <property type="term" value="F:kinase activity"/>
    <property type="evidence" value="ECO:0007669"/>
    <property type="project" value="UniProtKB-KW"/>
</dbReference>
<sequence length="407" mass="46950">MTDFKQVQKMYYENKAMYLKIGGNLFTKNTTVNVCDRFGPNVTFIVDDFENIQTVINGSDKFKLKKIGSGSYGKVYKLLKMGAISDTPTDSVIKIFDTNIADKYYVQEVFNKYKAISRLGIDTITPCSVCIFEKKQKVVYSMYSQNGSNQKNGLVMKNEGITFDNLSLDDQKIRPKIKDGLIRLVKNVGVLNDKYVHFDLDISNILFTPSDNELRFTLIDLDDAMEKSTNTKFRCKADIFPFEIYAISKNMNKKEIIDKVMIDNKKFNYMGLLSVIITFVLNVRWSIFVETLANHFLASSKELTEAIKIIRRDMLNMGKKFEPALAFQCIFSQKRSKYNIGNYDLNLDLSKLSIDDNELKIFVKSNCRPAFHSKIEKIFELITGMAEISTKDRFDEKKVLMYLNEIF</sequence>
<keyword evidence="2" id="KW-0472">Membrane</keyword>
<evidence type="ECO:0000256" key="2">
    <source>
        <dbReference type="SAM" id="Phobius"/>
    </source>
</evidence>
<keyword evidence="3" id="KW-0808">Transferase</keyword>
<evidence type="ECO:0000313" key="4">
    <source>
        <dbReference type="Proteomes" id="UP000594342"/>
    </source>
</evidence>
<keyword evidence="3" id="KW-0418">Kinase</keyword>
<dbReference type="InterPro" id="IPR011009">
    <property type="entry name" value="Kinase-like_dom_sf"/>
</dbReference>
<feature type="transmembrane region" description="Helical" evidence="2">
    <location>
        <begin position="267"/>
        <end position="287"/>
    </location>
</feature>
<feature type="binding site" evidence="1">
    <location>
        <position position="94"/>
    </location>
    <ligand>
        <name>ATP</name>
        <dbReference type="ChEBI" id="CHEBI:30616"/>
    </ligand>
</feature>
<dbReference type="SUPFAM" id="SSF56112">
    <property type="entry name" value="Protein kinase-like (PK-like)"/>
    <property type="match status" value="1"/>
</dbReference>